<reference evidence="2" key="1">
    <citation type="submission" date="2020-03" db="EMBL/GenBank/DDBJ databases">
        <title>Complete genome sequence of sulfur-oxidizing bacterium skT11.</title>
        <authorList>
            <person name="Kanda M."/>
            <person name="Kojima H."/>
            <person name="Fukui M."/>
        </authorList>
    </citation>
    <scope>NUCLEOTIDE SEQUENCE [LARGE SCALE GENOMIC DNA]</scope>
    <source>
        <strain evidence="2">skT11</strain>
    </source>
</reference>
<evidence type="ECO:0000313" key="1">
    <source>
        <dbReference type="EMBL" id="BCB25880.1"/>
    </source>
</evidence>
<dbReference type="EMBL" id="AP022853">
    <property type="protein sequence ID" value="BCB25880.1"/>
    <property type="molecule type" value="Genomic_DNA"/>
</dbReference>
<dbReference type="KEGG" id="slac:SKTS_07660"/>
<proteinExistence type="predicted"/>
<name>A0A6F8V984_9PROT</name>
<sequence>MYSHFLSGKAVSTYPLPVKHQAAGNHFDPVRIELSPDMGKVGLILRFQAEHGPVTTPTKMPRNSYRALLKSGNKTIFDQPFMLTSTSLESEVLLNFHEAMPLFQANTSDAYLLEISQTGEAGMNLISADVQVRQGVVEPNNTLLMTGFGLLVAGVAVLLF</sequence>
<dbReference type="AlphaFoldDB" id="A0A6F8V984"/>
<protein>
    <submittedName>
        <fullName evidence="1">Uncharacterized protein</fullName>
    </submittedName>
</protein>
<keyword evidence="2" id="KW-1185">Reference proteome</keyword>
<accession>A0A6F8V984</accession>
<evidence type="ECO:0000313" key="2">
    <source>
        <dbReference type="Proteomes" id="UP000502260"/>
    </source>
</evidence>
<gene>
    <name evidence="1" type="ORF">SKTS_07660</name>
</gene>
<organism evidence="1 2">
    <name type="scientific">Sulfurimicrobium lacus</name>
    <dbReference type="NCBI Taxonomy" id="2715678"/>
    <lineage>
        <taxon>Bacteria</taxon>
        <taxon>Pseudomonadati</taxon>
        <taxon>Pseudomonadota</taxon>
        <taxon>Betaproteobacteria</taxon>
        <taxon>Nitrosomonadales</taxon>
        <taxon>Sulfuricellaceae</taxon>
        <taxon>Sulfurimicrobium</taxon>
    </lineage>
</organism>
<dbReference type="Proteomes" id="UP000502260">
    <property type="component" value="Chromosome"/>
</dbReference>